<feature type="signal peptide" evidence="1">
    <location>
        <begin position="1"/>
        <end position="25"/>
    </location>
</feature>
<name>A0A131YTX6_RHIAP</name>
<dbReference type="AlphaFoldDB" id="A0A131YTX6"/>
<evidence type="ECO:0000313" key="2">
    <source>
        <dbReference type="EMBL" id="JAP82058.1"/>
    </source>
</evidence>
<accession>A0A131YTX6</accession>
<feature type="chain" id="PRO_5007286026" evidence="1">
    <location>
        <begin position="26"/>
        <end position="90"/>
    </location>
</feature>
<reference evidence="2" key="1">
    <citation type="journal article" date="2016" name="Ticks Tick Borne Dis.">
        <title>De novo assembly and annotation of the salivary gland transcriptome of Rhipicephalus appendiculatus male and female ticks during blood feeding.</title>
        <authorList>
            <person name="de Castro M.H."/>
            <person name="de Klerk D."/>
            <person name="Pienaar R."/>
            <person name="Latif A.A."/>
            <person name="Rees D.J."/>
            <person name="Mans B.J."/>
        </authorList>
    </citation>
    <scope>NUCLEOTIDE SEQUENCE</scope>
    <source>
        <tissue evidence="2">Salivary glands</tissue>
    </source>
</reference>
<keyword evidence="1" id="KW-0732">Signal</keyword>
<organism evidence="2">
    <name type="scientific">Rhipicephalus appendiculatus</name>
    <name type="common">Brown ear tick</name>
    <dbReference type="NCBI Taxonomy" id="34631"/>
    <lineage>
        <taxon>Eukaryota</taxon>
        <taxon>Metazoa</taxon>
        <taxon>Ecdysozoa</taxon>
        <taxon>Arthropoda</taxon>
        <taxon>Chelicerata</taxon>
        <taxon>Arachnida</taxon>
        <taxon>Acari</taxon>
        <taxon>Parasitiformes</taxon>
        <taxon>Ixodida</taxon>
        <taxon>Ixodoidea</taxon>
        <taxon>Ixodidae</taxon>
        <taxon>Rhipicephalinae</taxon>
        <taxon>Rhipicephalus</taxon>
        <taxon>Rhipicephalus</taxon>
    </lineage>
</organism>
<protein>
    <submittedName>
        <fullName evidence="2">8.9 kDa family member</fullName>
    </submittedName>
</protein>
<evidence type="ECO:0000256" key="1">
    <source>
        <dbReference type="SAM" id="SignalP"/>
    </source>
</evidence>
<sequence>MPWATVSVSMVLCLVLCTTGYGVKGKCSPPDCSKEPRVNRSCSDPCEKYTCVNSKLNTEKCLGAGDPKCSSSFADPNAPFPDCCGIVFCS</sequence>
<dbReference type="EMBL" id="GEDV01006499">
    <property type="protein sequence ID" value="JAP82058.1"/>
    <property type="molecule type" value="Transcribed_RNA"/>
</dbReference>
<proteinExistence type="predicted"/>